<gene>
    <name evidence="1" type="ORF">SMGD1_0957</name>
</gene>
<dbReference type="OrthoDB" id="5334794at2"/>
<dbReference type="EMBL" id="AFRZ01000001">
    <property type="protein sequence ID" value="EHP29483.1"/>
    <property type="molecule type" value="Genomic_DNA"/>
</dbReference>
<dbReference type="HOGENOM" id="CLU_2620731_0_0_7"/>
<dbReference type="RefSeq" id="WP_008338966.1">
    <property type="nucleotide sequence ID" value="NZ_AFRZ01000001.1"/>
</dbReference>
<keyword evidence="2" id="KW-1185">Reference proteome</keyword>
<organism evidence="1 2">
    <name type="scientific">Sulfurimonas gotlandica (strain DSM 19862 / JCM 16533 / GD1)</name>
    <dbReference type="NCBI Taxonomy" id="929558"/>
    <lineage>
        <taxon>Bacteria</taxon>
        <taxon>Pseudomonadati</taxon>
        <taxon>Campylobacterota</taxon>
        <taxon>Epsilonproteobacteria</taxon>
        <taxon>Campylobacterales</taxon>
        <taxon>Sulfurimonadaceae</taxon>
        <taxon>Sulfurimonas</taxon>
    </lineage>
</organism>
<protein>
    <submittedName>
        <fullName evidence="1">Uncharacterized protein</fullName>
    </submittedName>
</protein>
<evidence type="ECO:0000313" key="1">
    <source>
        <dbReference type="EMBL" id="EHP29483.1"/>
    </source>
</evidence>
<reference evidence="1 2" key="1">
    <citation type="journal article" date="2012" name="Proc. Natl. Acad. Sci. U.S.A.">
        <title>Genome and physiology of a model Epsilonproteobacterium responsible for sulfide detoxification in marine oxygen depletion zones.</title>
        <authorList>
            <person name="Grote J."/>
            <person name="Schott T."/>
            <person name="Bruckner C.G."/>
            <person name="Glockner F.O."/>
            <person name="Jost G."/>
            <person name="Teeling H."/>
            <person name="Labrenz M."/>
            <person name="Jurgens K."/>
        </authorList>
    </citation>
    <scope>NUCLEOTIDE SEQUENCE [LARGE SCALE GENOMIC DNA]</scope>
    <source>
        <strain evidence="1 2">GD1</strain>
    </source>
</reference>
<accession>H1FXX6</accession>
<sequence>MTLEDLQFALELNCVMTKDIDYLLEYSKKNGIHTEDIDTQLLKLGYDKVFDNQYEEDNYDDYFNNIQKFPNKARFYDE</sequence>
<comment type="caution">
    <text evidence="1">The sequence shown here is derived from an EMBL/GenBank/DDBJ whole genome shotgun (WGS) entry which is preliminary data.</text>
</comment>
<proteinExistence type="predicted"/>
<name>B6BLU5_SULGG</name>
<dbReference type="Proteomes" id="UP000006431">
    <property type="component" value="Unassembled WGS sequence"/>
</dbReference>
<dbReference type="PATRIC" id="fig|929558.5.peg.953"/>
<evidence type="ECO:0000313" key="2">
    <source>
        <dbReference type="Proteomes" id="UP000006431"/>
    </source>
</evidence>
<accession>B6BLU5</accession>
<dbReference type="AlphaFoldDB" id="B6BLU5"/>